<dbReference type="Pfam" id="PF12459">
    <property type="entry name" value="DltX"/>
    <property type="match status" value="1"/>
</dbReference>
<protein>
    <submittedName>
        <fullName evidence="2">Teichoic acid D-Ala incorporation-associated protein DltX</fullName>
    </submittedName>
</protein>
<gene>
    <name evidence="2" type="primary">dltX</name>
    <name evidence="2" type="ORF">I5776_16600</name>
</gene>
<keyword evidence="3" id="KW-1185">Reference proteome</keyword>
<evidence type="ECO:0000313" key="3">
    <source>
        <dbReference type="Proteomes" id="UP000595691"/>
    </source>
</evidence>
<feature type="transmembrane region" description="Helical" evidence="1">
    <location>
        <begin position="42"/>
        <end position="59"/>
    </location>
</feature>
<name>A0ABX7DZY6_9BACI</name>
<reference evidence="2 3" key="1">
    <citation type="submission" date="2020-11" db="EMBL/GenBank/DDBJ databases">
        <title>Taxonomic evaluation of the Bacillus sporothermodurans group of bacteria based on whole genome sequences.</title>
        <authorList>
            <person name="Fiedler G."/>
            <person name="Herbstmann A.-D."/>
            <person name="Doll E."/>
            <person name="Wenning M."/>
            <person name="Brinks E."/>
            <person name="Kabisch J."/>
            <person name="Breitenwieser F."/>
            <person name="Lappann M."/>
            <person name="Boehnlein C."/>
            <person name="Franz C."/>
        </authorList>
    </citation>
    <scope>NUCLEOTIDE SEQUENCE [LARGE SCALE GENOMIC DNA]</scope>
    <source>
        <strain evidence="2 3">JCM 19841</strain>
    </source>
</reference>
<keyword evidence="1" id="KW-1133">Transmembrane helix</keyword>
<proteinExistence type="predicted"/>
<evidence type="ECO:0000256" key="1">
    <source>
        <dbReference type="SAM" id="Phobius"/>
    </source>
</evidence>
<accession>A0ABX7DZY6</accession>
<organism evidence="2 3">
    <name type="scientific">Heyndrickxia vini</name>
    <dbReference type="NCBI Taxonomy" id="1476025"/>
    <lineage>
        <taxon>Bacteria</taxon>
        <taxon>Bacillati</taxon>
        <taxon>Bacillota</taxon>
        <taxon>Bacilli</taxon>
        <taxon>Bacillales</taxon>
        <taxon>Bacillaceae</taxon>
        <taxon>Heyndrickxia</taxon>
    </lineage>
</organism>
<dbReference type="InterPro" id="IPR021008">
    <property type="entry name" value="DltX"/>
</dbReference>
<keyword evidence="1" id="KW-0812">Transmembrane</keyword>
<keyword evidence="1" id="KW-0472">Membrane</keyword>
<dbReference type="EMBL" id="CP065425">
    <property type="protein sequence ID" value="QQZ08640.1"/>
    <property type="molecule type" value="Genomic_DNA"/>
</dbReference>
<sequence length="71" mass="8741">MFKKCDKFNYYHKEEDKWEGLLFLEKIKKFFDRFIVNQSVRTLYYLLILILLVLIYGFHDMSAGPFIYAEF</sequence>
<evidence type="ECO:0000313" key="2">
    <source>
        <dbReference type="EMBL" id="QQZ08640.1"/>
    </source>
</evidence>
<dbReference type="Proteomes" id="UP000595691">
    <property type="component" value="Chromosome"/>
</dbReference>